<comment type="caution">
    <text evidence="2">The sequence shown here is derived from an EMBL/GenBank/DDBJ whole genome shotgun (WGS) entry which is preliminary data.</text>
</comment>
<feature type="transmembrane region" description="Helical" evidence="1">
    <location>
        <begin position="186"/>
        <end position="204"/>
    </location>
</feature>
<feature type="transmembrane region" description="Helical" evidence="1">
    <location>
        <begin position="100"/>
        <end position="118"/>
    </location>
</feature>
<sequence>MVVPLPSPSAAQPGSESPWRRLYLVAGWCSIAFVALLLTALALDLIAPPPVEGGAETLEFIAAHKVVYIAEQLLWVLPNILTVVTFLGLAAALVPVDRGLALLGGVIGGLPWALFLAIPTTSRGSLTLVFLSDRYLVASPDERSVYAVAAEAIVAENNTPSAAGMLSAFGILVVSLIMTRSDLPRSLAWIGVVTGALGIASEALRYAVPAFYWTYGILLWVWFIGAGVTLLRHARRAERQRRTRAGRSPEWSR</sequence>
<keyword evidence="3" id="KW-1185">Reference proteome</keyword>
<reference evidence="2 3" key="1">
    <citation type="journal article" date="2019" name="Int. J. Syst. Evol. Microbiol.">
        <title>The Global Catalogue of Microorganisms (GCM) 10K type strain sequencing project: providing services to taxonomists for standard genome sequencing and annotation.</title>
        <authorList>
            <consortium name="The Broad Institute Genomics Platform"/>
            <consortium name="The Broad Institute Genome Sequencing Center for Infectious Disease"/>
            <person name="Wu L."/>
            <person name="Ma J."/>
        </authorList>
    </citation>
    <scope>NUCLEOTIDE SEQUENCE [LARGE SCALE GENOMIC DNA]</scope>
    <source>
        <strain evidence="2 3">JCM 12398</strain>
    </source>
</reference>
<feature type="transmembrane region" description="Helical" evidence="1">
    <location>
        <begin position="210"/>
        <end position="231"/>
    </location>
</feature>
<evidence type="ECO:0000313" key="3">
    <source>
        <dbReference type="Proteomes" id="UP001501266"/>
    </source>
</evidence>
<keyword evidence="1" id="KW-0812">Transmembrane</keyword>
<dbReference type="Pfam" id="PF14329">
    <property type="entry name" value="DUF4386"/>
    <property type="match status" value="1"/>
</dbReference>
<proteinExistence type="predicted"/>
<evidence type="ECO:0008006" key="4">
    <source>
        <dbReference type="Google" id="ProtNLM"/>
    </source>
</evidence>
<dbReference type="InterPro" id="IPR025495">
    <property type="entry name" value="DUF4386"/>
</dbReference>
<dbReference type="Proteomes" id="UP001501266">
    <property type="component" value="Unassembled WGS sequence"/>
</dbReference>
<dbReference type="EMBL" id="BAAAKK010000001">
    <property type="protein sequence ID" value="GAA1419748.1"/>
    <property type="molecule type" value="Genomic_DNA"/>
</dbReference>
<accession>A0ABN1YQF6</accession>
<keyword evidence="1" id="KW-0472">Membrane</keyword>
<name>A0ABN1YQF6_9MICO</name>
<evidence type="ECO:0000313" key="2">
    <source>
        <dbReference type="EMBL" id="GAA1419748.1"/>
    </source>
</evidence>
<feature type="transmembrane region" description="Helical" evidence="1">
    <location>
        <begin position="22"/>
        <end position="43"/>
    </location>
</feature>
<feature type="transmembrane region" description="Helical" evidence="1">
    <location>
        <begin position="73"/>
        <end position="93"/>
    </location>
</feature>
<organism evidence="2 3">
    <name type="scientific">Agrococcus citreus</name>
    <dbReference type="NCBI Taxonomy" id="84643"/>
    <lineage>
        <taxon>Bacteria</taxon>
        <taxon>Bacillati</taxon>
        <taxon>Actinomycetota</taxon>
        <taxon>Actinomycetes</taxon>
        <taxon>Micrococcales</taxon>
        <taxon>Microbacteriaceae</taxon>
        <taxon>Agrococcus</taxon>
    </lineage>
</organism>
<evidence type="ECO:0000256" key="1">
    <source>
        <dbReference type="SAM" id="Phobius"/>
    </source>
</evidence>
<protein>
    <recommendedName>
        <fullName evidence="4">DUF4386 family protein</fullName>
    </recommendedName>
</protein>
<keyword evidence="1" id="KW-1133">Transmembrane helix</keyword>
<feature type="transmembrane region" description="Helical" evidence="1">
    <location>
        <begin position="161"/>
        <end position="179"/>
    </location>
</feature>
<gene>
    <name evidence="2" type="ORF">GCM10009640_08050</name>
</gene>